<organism evidence="1 2">
    <name type="scientific">Janibacter indicus</name>
    <dbReference type="NCBI Taxonomy" id="857417"/>
    <lineage>
        <taxon>Bacteria</taxon>
        <taxon>Bacillati</taxon>
        <taxon>Actinomycetota</taxon>
        <taxon>Actinomycetes</taxon>
        <taxon>Micrococcales</taxon>
        <taxon>Intrasporangiaceae</taxon>
        <taxon>Janibacter</taxon>
    </lineage>
</organism>
<dbReference type="RefSeq" id="WP_084451516.1">
    <property type="nucleotide sequence ID" value="NZ_FWXN01000008.1"/>
</dbReference>
<proteinExistence type="predicted"/>
<dbReference type="Proteomes" id="UP000192634">
    <property type="component" value="Unassembled WGS sequence"/>
</dbReference>
<reference evidence="1 2" key="1">
    <citation type="submission" date="2017-04" db="EMBL/GenBank/DDBJ databases">
        <authorList>
            <person name="Afonso C.L."/>
            <person name="Miller P.J."/>
            <person name="Scott M.A."/>
            <person name="Spackman E."/>
            <person name="Goraichik I."/>
            <person name="Dimitrov K.M."/>
            <person name="Suarez D.L."/>
            <person name="Swayne D.E."/>
        </authorList>
    </citation>
    <scope>NUCLEOTIDE SEQUENCE [LARGE SCALE GENOMIC DNA]</scope>
    <source>
        <strain evidence="1 2">CGMCC 1.12511</strain>
    </source>
</reference>
<name>A0A1W2BPF6_9MICO</name>
<sequence>MTTHTTRTGEPEDYTTSEGLRRLLIRLHEGEAGAWQSDPVAAELMEYAAEKYAALAHKHGLDKWEAASAAFDVMRSKAARTACDPWGVITHAVRITCIAEERAAGLLCSVHQARRPTFSRFHDAERISDRENPLTDYRPEFQVTDPYPTDPVTLHYGGEATIRAYTSATSAVEDAIALFAMLGWPPDTARAAVEHVSSELARIGSRKSAFEALRRDKYSRALLDLSAWSWLSVIKTLLGHPNPAYAATSQGKGLLLRLVIGENLSMLLLDDDLVLTISVAAPSLRWRDGLA</sequence>
<accession>A0A1W2BPF6</accession>
<dbReference type="AlphaFoldDB" id="A0A1W2BPF6"/>
<evidence type="ECO:0000313" key="1">
    <source>
        <dbReference type="EMBL" id="SMC74418.1"/>
    </source>
</evidence>
<gene>
    <name evidence="1" type="ORF">SAMN06296429_108183</name>
</gene>
<dbReference type="OrthoDB" id="3239759at2"/>
<dbReference type="EMBL" id="FWXN01000008">
    <property type="protein sequence ID" value="SMC74418.1"/>
    <property type="molecule type" value="Genomic_DNA"/>
</dbReference>
<evidence type="ECO:0000313" key="2">
    <source>
        <dbReference type="Proteomes" id="UP000192634"/>
    </source>
</evidence>
<protein>
    <submittedName>
        <fullName evidence="1">Uncharacterized protein</fullName>
    </submittedName>
</protein>